<dbReference type="Proteomes" id="UP001344447">
    <property type="component" value="Unassembled WGS sequence"/>
</dbReference>
<evidence type="ECO:0000259" key="3">
    <source>
        <dbReference type="Pfam" id="PF19033"/>
    </source>
</evidence>
<dbReference type="PANTHER" id="PTHR13056">
    <property type="entry name" value="VACUOLAR FUSION PROTEIN CCZ1 HOMOLOG-RELATED"/>
    <property type="match status" value="1"/>
</dbReference>
<name>A0AAN7U089_9MYCE</name>
<evidence type="ECO:0000313" key="5">
    <source>
        <dbReference type="Proteomes" id="UP001344447"/>
    </source>
</evidence>
<sequence>MSVPIVEASLHYFVIFCSKLGQKEGTEHEKILFFYPPTINIGEQTNSVGISEAYVLFTKQFSPNQPCEFIHTKKNTLALLNPEEDIWMVLSVNNPTGIIGKDNKREYIEDEVDDIILKKTIQQIYQTWQTFNGSIMSLVSKTSFENVRKRLESFIKPYIQQIQFDQLDLFTSLDGIKFLPLNKNIYLTIFGYINSVDLHFQSTLSSFRFGLVLYKDNLILSSLEQNETRILYNYLINMVKVGPDINSSNTMMVKNNSNNTPIWQTKGISRTGFMIQKDSLPMVWLGGKPQAMIVYEQKDTFLLFLIDPSDLPELLFEELSSSLVQNFEFVNLTLEQHYAKKANFDEQYKYIYFNQMNLAIRSPIKPRGPELNKETMKLLNEIHADFEGGLSSEIIVKTQQDRWIVAKKIDFREFYIMFDNKNSSILEINEEVKNATTKFFKFLFTD</sequence>
<reference evidence="4 5" key="1">
    <citation type="submission" date="2023-11" db="EMBL/GenBank/DDBJ databases">
        <title>Dfirmibasis_genome.</title>
        <authorList>
            <person name="Edelbroek B."/>
            <person name="Kjellin J."/>
            <person name="Jerlstrom-Hultqvist J."/>
            <person name="Soderbom F."/>
        </authorList>
    </citation>
    <scope>NUCLEOTIDE SEQUENCE [LARGE SCALE GENOMIC DNA]</scope>
    <source>
        <strain evidence="4 5">TNS-C-14</strain>
    </source>
</reference>
<proteinExistence type="inferred from homology"/>
<comment type="similarity">
    <text evidence="1">Belongs to the CCZ1 family.</text>
</comment>
<dbReference type="InterPro" id="IPR043987">
    <property type="entry name" value="CCZ1/INTU/HSP4_longin_1"/>
</dbReference>
<dbReference type="InterPro" id="IPR043989">
    <property type="entry name" value="CCZ1/INTU/HSP4_longin_3"/>
</dbReference>
<accession>A0AAN7U089</accession>
<dbReference type="Pfam" id="PF19031">
    <property type="entry name" value="Intu_longin_1"/>
    <property type="match status" value="1"/>
</dbReference>
<keyword evidence="5" id="KW-1185">Reference proteome</keyword>
<dbReference type="PANTHER" id="PTHR13056:SF0">
    <property type="entry name" value="VACUOLAR FUSION PROTEIN CCZ1 HOMOLOG-RELATED"/>
    <property type="match status" value="1"/>
</dbReference>
<dbReference type="InterPro" id="IPR013176">
    <property type="entry name" value="Ccz1"/>
</dbReference>
<feature type="domain" description="CCZ1/INTU/HSP4 first Longin" evidence="2">
    <location>
        <begin position="10"/>
        <end position="133"/>
    </location>
</feature>
<evidence type="ECO:0000259" key="2">
    <source>
        <dbReference type="Pfam" id="PF19031"/>
    </source>
</evidence>
<dbReference type="GO" id="GO:0035658">
    <property type="term" value="C:Mon1-Ccz1 complex"/>
    <property type="evidence" value="ECO:0007669"/>
    <property type="project" value="InterPro"/>
</dbReference>
<evidence type="ECO:0000313" key="4">
    <source>
        <dbReference type="EMBL" id="KAK5578861.1"/>
    </source>
</evidence>
<gene>
    <name evidence="4" type="ORF">RB653_008536</name>
</gene>
<organism evidence="4 5">
    <name type="scientific">Dictyostelium firmibasis</name>
    <dbReference type="NCBI Taxonomy" id="79012"/>
    <lineage>
        <taxon>Eukaryota</taxon>
        <taxon>Amoebozoa</taxon>
        <taxon>Evosea</taxon>
        <taxon>Eumycetozoa</taxon>
        <taxon>Dictyostelia</taxon>
        <taxon>Dictyosteliales</taxon>
        <taxon>Dictyosteliaceae</taxon>
        <taxon>Dictyostelium</taxon>
    </lineage>
</organism>
<protein>
    <recommendedName>
        <fullName evidence="6">CCZ1/INTU/HSP4 first Longin domain-containing protein</fullName>
    </recommendedName>
</protein>
<dbReference type="GO" id="GO:0016192">
    <property type="term" value="P:vesicle-mediated transport"/>
    <property type="evidence" value="ECO:0007669"/>
    <property type="project" value="InterPro"/>
</dbReference>
<dbReference type="AlphaFoldDB" id="A0AAN7U089"/>
<comment type="caution">
    <text evidence="4">The sequence shown here is derived from an EMBL/GenBank/DDBJ whole genome shotgun (WGS) entry which is preliminary data.</text>
</comment>
<dbReference type="EMBL" id="JAVFKY010000003">
    <property type="protein sequence ID" value="KAK5578861.1"/>
    <property type="molecule type" value="Genomic_DNA"/>
</dbReference>
<dbReference type="Pfam" id="PF19033">
    <property type="entry name" value="Intu_longin_3"/>
    <property type="match status" value="1"/>
</dbReference>
<evidence type="ECO:0000256" key="1">
    <source>
        <dbReference type="ARBA" id="ARBA00005352"/>
    </source>
</evidence>
<feature type="domain" description="CCZ1/INTU/HPS4 third Longin" evidence="3">
    <location>
        <begin position="345"/>
        <end position="434"/>
    </location>
</feature>
<evidence type="ECO:0008006" key="6">
    <source>
        <dbReference type="Google" id="ProtNLM"/>
    </source>
</evidence>